<dbReference type="EMBL" id="BPLR01010004">
    <property type="protein sequence ID" value="GIY36056.1"/>
    <property type="molecule type" value="Genomic_DNA"/>
</dbReference>
<sequence>MSNRGPSKPRKCGFFRRDSKKESIIRIMFLRHYSTGAFIKRDVFCYQFSMDFPALVYRTGNGAKSRLESYAPFESTATAEVNFIPCHYSGIVSADLNCRKMAPVKNAIPVCFSHLNSSTGNREGGAYGMIDIF</sequence>
<protein>
    <submittedName>
        <fullName evidence="1">Uncharacterized protein</fullName>
    </submittedName>
</protein>
<accession>A0AAV4ST02</accession>
<evidence type="ECO:0000313" key="2">
    <source>
        <dbReference type="Proteomes" id="UP001054945"/>
    </source>
</evidence>
<dbReference type="Proteomes" id="UP001054945">
    <property type="component" value="Unassembled WGS sequence"/>
</dbReference>
<evidence type="ECO:0000313" key="1">
    <source>
        <dbReference type="EMBL" id="GIY36056.1"/>
    </source>
</evidence>
<comment type="caution">
    <text evidence="1">The sequence shown here is derived from an EMBL/GenBank/DDBJ whole genome shotgun (WGS) entry which is preliminary data.</text>
</comment>
<proteinExistence type="predicted"/>
<keyword evidence="2" id="KW-1185">Reference proteome</keyword>
<dbReference type="AlphaFoldDB" id="A0AAV4ST02"/>
<organism evidence="1 2">
    <name type="scientific">Caerostris extrusa</name>
    <name type="common">Bark spider</name>
    <name type="synonym">Caerostris bankana</name>
    <dbReference type="NCBI Taxonomy" id="172846"/>
    <lineage>
        <taxon>Eukaryota</taxon>
        <taxon>Metazoa</taxon>
        <taxon>Ecdysozoa</taxon>
        <taxon>Arthropoda</taxon>
        <taxon>Chelicerata</taxon>
        <taxon>Arachnida</taxon>
        <taxon>Araneae</taxon>
        <taxon>Araneomorphae</taxon>
        <taxon>Entelegynae</taxon>
        <taxon>Araneoidea</taxon>
        <taxon>Araneidae</taxon>
        <taxon>Caerostris</taxon>
    </lineage>
</organism>
<name>A0AAV4ST02_CAEEX</name>
<gene>
    <name evidence="1" type="ORF">CEXT_39951</name>
</gene>
<reference evidence="1 2" key="1">
    <citation type="submission" date="2021-06" db="EMBL/GenBank/DDBJ databases">
        <title>Caerostris extrusa draft genome.</title>
        <authorList>
            <person name="Kono N."/>
            <person name="Arakawa K."/>
        </authorList>
    </citation>
    <scope>NUCLEOTIDE SEQUENCE [LARGE SCALE GENOMIC DNA]</scope>
</reference>